<evidence type="ECO:0000256" key="1">
    <source>
        <dbReference type="ARBA" id="ARBA00010876"/>
    </source>
</evidence>
<dbReference type="PANTHER" id="PTHR21600">
    <property type="entry name" value="MITOCHONDRIAL RNA PSEUDOURIDINE SYNTHASE"/>
    <property type="match status" value="1"/>
</dbReference>
<dbReference type="Gene3D" id="3.30.2350.10">
    <property type="entry name" value="Pseudouridine synthase"/>
    <property type="match status" value="1"/>
</dbReference>
<dbReference type="Proteomes" id="UP000016649">
    <property type="component" value="Unassembled WGS sequence"/>
</dbReference>
<comment type="caution">
    <text evidence="5">The sequence shown here is derived from an EMBL/GenBank/DDBJ whole genome shotgun (WGS) entry which is preliminary data.</text>
</comment>
<dbReference type="RefSeq" id="WP_021687104.1">
    <property type="nucleotide sequence ID" value="NZ_KI260564.1"/>
</dbReference>
<evidence type="ECO:0000256" key="2">
    <source>
        <dbReference type="ARBA" id="ARBA00023235"/>
    </source>
</evidence>
<comment type="similarity">
    <text evidence="1 3">Belongs to the pseudouridine synthase RluA family.</text>
</comment>
<dbReference type="NCBIfam" id="TIGR00005">
    <property type="entry name" value="rluA_subfam"/>
    <property type="match status" value="1"/>
</dbReference>
<feature type="domain" description="Pseudouridine synthase RsuA/RluA-like" evidence="4">
    <location>
        <begin position="86"/>
        <end position="247"/>
    </location>
</feature>
<evidence type="ECO:0000259" key="4">
    <source>
        <dbReference type="Pfam" id="PF00849"/>
    </source>
</evidence>
<dbReference type="InterPro" id="IPR020103">
    <property type="entry name" value="PsdUridine_synth_cat_dom_sf"/>
</dbReference>
<sequence>MAQLCFIADKSRCPVRLDVYASEVQNISRSRLKNALRSLTVDGKNAKLSLRLKGGENVVIDWEDTVCESAEPENIALDILFENDDVTVVNKAQGMVTHPGAGNSRHTLVNALLYHWQCVCTNDQNTSSPSFRSGIVHRLDKDTSGVLITARHIESEIFLQTEFKNRRVKKEYIAIVQGHPPVLSGEIKNTLVRSASNRILFTVAKDCSQGKLAHTLYRCIGIYGPYSLMRITIKTGRTHQIRVHMKHLGCPVLGDPLYGKKDALFESATLMLHARRLSIRLNADSASLTSFKAPVPRRFKKVLKTLHERFKRAPDPECV</sequence>
<organism evidence="5 6">
    <name type="scientific">Treponema lecithinolyticum ATCC 700332</name>
    <dbReference type="NCBI Taxonomy" id="1321815"/>
    <lineage>
        <taxon>Bacteria</taxon>
        <taxon>Pseudomonadati</taxon>
        <taxon>Spirochaetota</taxon>
        <taxon>Spirochaetia</taxon>
        <taxon>Spirochaetales</taxon>
        <taxon>Treponemataceae</taxon>
        <taxon>Treponema</taxon>
    </lineage>
</organism>
<dbReference type="Gene3D" id="3.10.290.10">
    <property type="entry name" value="RNA-binding S4 domain"/>
    <property type="match status" value="1"/>
</dbReference>
<evidence type="ECO:0000313" key="6">
    <source>
        <dbReference type="Proteomes" id="UP000016649"/>
    </source>
</evidence>
<protein>
    <recommendedName>
        <fullName evidence="3">Pseudouridine synthase</fullName>
        <ecNumber evidence="3">5.4.99.-</ecNumber>
    </recommendedName>
</protein>
<dbReference type="SUPFAM" id="SSF55120">
    <property type="entry name" value="Pseudouridine synthase"/>
    <property type="match status" value="1"/>
</dbReference>
<comment type="catalytic activity">
    <reaction evidence="3">
        <text>a uridine in RNA = a pseudouridine in RNA</text>
        <dbReference type="Rhea" id="RHEA:48348"/>
        <dbReference type="Rhea" id="RHEA-COMP:12068"/>
        <dbReference type="Rhea" id="RHEA-COMP:12069"/>
        <dbReference type="ChEBI" id="CHEBI:65314"/>
        <dbReference type="ChEBI" id="CHEBI:65315"/>
    </reaction>
</comment>
<dbReference type="InterPro" id="IPR036986">
    <property type="entry name" value="S4_RNA-bd_sf"/>
</dbReference>
<dbReference type="CDD" id="cd02869">
    <property type="entry name" value="PseudoU_synth_RluA_like"/>
    <property type="match status" value="1"/>
</dbReference>
<name>A0ABN0NZJ3_TRELE</name>
<comment type="function">
    <text evidence="3">Responsible for synthesis of pseudouridine from uracil.</text>
</comment>
<keyword evidence="6" id="KW-1185">Reference proteome</keyword>
<accession>A0ABN0NZJ3</accession>
<evidence type="ECO:0000256" key="3">
    <source>
        <dbReference type="RuleBase" id="RU362028"/>
    </source>
</evidence>
<dbReference type="Pfam" id="PF00849">
    <property type="entry name" value="PseudoU_synth_2"/>
    <property type="match status" value="1"/>
</dbReference>
<evidence type="ECO:0000313" key="5">
    <source>
        <dbReference type="EMBL" id="ERJ93420.1"/>
    </source>
</evidence>
<dbReference type="PANTHER" id="PTHR21600:SF44">
    <property type="entry name" value="RIBOSOMAL LARGE SUBUNIT PSEUDOURIDINE SYNTHASE D"/>
    <property type="match status" value="1"/>
</dbReference>
<reference evidence="5 6" key="1">
    <citation type="submission" date="2013-08" db="EMBL/GenBank/DDBJ databases">
        <authorList>
            <person name="Weinstock G."/>
            <person name="Sodergren E."/>
            <person name="Wylie T."/>
            <person name="Fulton L."/>
            <person name="Fulton R."/>
            <person name="Fronick C."/>
            <person name="O'Laughlin M."/>
            <person name="Godfrey J."/>
            <person name="Miner T."/>
            <person name="Herter B."/>
            <person name="Appelbaum E."/>
            <person name="Cordes M."/>
            <person name="Lek S."/>
            <person name="Wollam A."/>
            <person name="Pepin K.H."/>
            <person name="Palsikar V.B."/>
            <person name="Mitreva M."/>
            <person name="Wilson R.K."/>
        </authorList>
    </citation>
    <scope>NUCLEOTIDE SEQUENCE [LARGE SCALE GENOMIC DNA]</scope>
    <source>
        <strain evidence="5 6">ATCC 700332</strain>
    </source>
</reference>
<dbReference type="InterPro" id="IPR050188">
    <property type="entry name" value="RluA_PseudoU_synthase"/>
</dbReference>
<keyword evidence="2 3" id="KW-0413">Isomerase</keyword>
<dbReference type="InterPro" id="IPR006145">
    <property type="entry name" value="PsdUridine_synth_RsuA/RluA"/>
</dbReference>
<gene>
    <name evidence="5" type="ORF">HMPREF9193_00886</name>
</gene>
<dbReference type="EC" id="5.4.99.-" evidence="3"/>
<dbReference type="EMBL" id="AWVH01000025">
    <property type="protein sequence ID" value="ERJ93420.1"/>
    <property type="molecule type" value="Genomic_DNA"/>
</dbReference>
<proteinExistence type="inferred from homology"/>
<dbReference type="InterPro" id="IPR006225">
    <property type="entry name" value="PsdUridine_synth_RluC/D"/>
</dbReference>